<keyword evidence="11" id="KW-0739">Sodium transport</keyword>
<keyword evidence="8" id="KW-0915">Sodium</keyword>
<dbReference type="InterPro" id="IPR006153">
    <property type="entry name" value="Cation/H_exchanger_TM"/>
</dbReference>
<feature type="domain" description="Cation/H+ exchanger transmembrane" evidence="13">
    <location>
        <begin position="16"/>
        <end position="396"/>
    </location>
</feature>
<feature type="transmembrane region" description="Helical" evidence="12">
    <location>
        <begin position="164"/>
        <end position="187"/>
    </location>
</feature>
<comment type="caution">
    <text evidence="14">The sequence shown here is derived from an EMBL/GenBank/DDBJ whole genome shotgun (WGS) entry which is preliminary data.</text>
</comment>
<feature type="transmembrane region" description="Helical" evidence="12">
    <location>
        <begin position="30"/>
        <end position="49"/>
    </location>
</feature>
<dbReference type="PANTHER" id="PTHR10110:SF195">
    <property type="entry name" value="NA(+)_H(+) ANTIPORTER NHAS2"/>
    <property type="match status" value="1"/>
</dbReference>
<proteinExistence type="inferred from homology"/>
<keyword evidence="6 12" id="KW-0812">Transmembrane</keyword>
<reference evidence="14" key="1">
    <citation type="submission" date="2023-07" db="EMBL/GenBank/DDBJ databases">
        <title>Fictibacillus sp. isolated from freshwater pond.</title>
        <authorList>
            <person name="Kirdat K."/>
            <person name="Bhat A."/>
            <person name="Mourya A."/>
            <person name="Yadav A."/>
        </authorList>
    </citation>
    <scope>NUCLEOTIDE SEQUENCE</scope>
    <source>
        <strain evidence="14">NE201</strain>
    </source>
</reference>
<feature type="transmembrane region" description="Helical" evidence="12">
    <location>
        <begin position="193"/>
        <end position="214"/>
    </location>
</feature>
<keyword evidence="15" id="KW-1185">Reference proteome</keyword>
<keyword evidence="4" id="KW-0050">Antiport</keyword>
<feature type="transmembrane region" description="Helical" evidence="12">
    <location>
        <begin position="312"/>
        <end position="331"/>
    </location>
</feature>
<evidence type="ECO:0000259" key="13">
    <source>
        <dbReference type="Pfam" id="PF00999"/>
    </source>
</evidence>
<sequence>MFNEVFIQILTLLGISITVIGIAKFAGKPYPIALVLTGLILGLADIRFLDETKTFITQSHIFQAIIISLFLPILLGDAAIKLPYKDLKEERKPVALLAMGGTFLTFLVVGFASYWLLDMPVVAAFTFGALMSATDPISVISIFKSLGVSKRMVTIIEGESLFNDGVAVVFFQISSLYLLSFIDSGWIGLGQGIIMFLKFSIGGLLLGIILGYLFSQIIRLYDDYPLEIAFSTMLFFGSYFIAEHLHISGVIAVVVGGIIFGNYGARIGMSEITKTNINSFWDSITLIANSLIFLMIGLEIKNIDLTDMWKPIIVSIIIVIVSRTLAVYATLGFIKNIDQKAKLLLNWGGLRGSLSIALALSLPSSFPGKEEILALTFGVVLFSLLIQGLSIESLIKKLNRSSKQAVSKDKRL</sequence>
<organism evidence="14 15">
    <name type="scientific">Fictibacillus fluitans</name>
    <dbReference type="NCBI Taxonomy" id="3058422"/>
    <lineage>
        <taxon>Bacteria</taxon>
        <taxon>Bacillati</taxon>
        <taxon>Bacillota</taxon>
        <taxon>Bacilli</taxon>
        <taxon>Bacillales</taxon>
        <taxon>Fictibacillaceae</taxon>
        <taxon>Fictibacillus</taxon>
    </lineage>
</organism>
<dbReference type="EMBL" id="JAUHTR010000001">
    <property type="protein sequence ID" value="MDN4523323.1"/>
    <property type="molecule type" value="Genomic_DNA"/>
</dbReference>
<feature type="transmembrane region" description="Helical" evidence="12">
    <location>
        <begin position="343"/>
        <end position="366"/>
    </location>
</feature>
<dbReference type="Gene3D" id="6.10.140.1330">
    <property type="match status" value="1"/>
</dbReference>
<evidence type="ECO:0000256" key="11">
    <source>
        <dbReference type="ARBA" id="ARBA00023201"/>
    </source>
</evidence>
<feature type="transmembrane region" description="Helical" evidence="12">
    <location>
        <begin position="280"/>
        <end position="300"/>
    </location>
</feature>
<keyword evidence="10 12" id="KW-0472">Membrane</keyword>
<name>A0ABT8HRD6_9BACL</name>
<keyword evidence="7 12" id="KW-1133">Transmembrane helix</keyword>
<evidence type="ECO:0000256" key="6">
    <source>
        <dbReference type="ARBA" id="ARBA00022692"/>
    </source>
</evidence>
<evidence type="ECO:0000256" key="8">
    <source>
        <dbReference type="ARBA" id="ARBA00023053"/>
    </source>
</evidence>
<dbReference type="Proteomes" id="UP001172721">
    <property type="component" value="Unassembled WGS sequence"/>
</dbReference>
<keyword evidence="5" id="KW-1003">Cell membrane</keyword>
<feature type="transmembrane region" description="Helical" evidence="12">
    <location>
        <begin position="6"/>
        <end position="23"/>
    </location>
</feature>
<evidence type="ECO:0000256" key="4">
    <source>
        <dbReference type="ARBA" id="ARBA00022449"/>
    </source>
</evidence>
<feature type="transmembrane region" description="Helical" evidence="12">
    <location>
        <begin position="372"/>
        <end position="395"/>
    </location>
</feature>
<keyword evidence="3" id="KW-0813">Transport</keyword>
<dbReference type="InterPro" id="IPR018422">
    <property type="entry name" value="Cation/H_exchanger_CPA1"/>
</dbReference>
<feature type="transmembrane region" description="Helical" evidence="12">
    <location>
        <begin position="122"/>
        <end position="143"/>
    </location>
</feature>
<dbReference type="Pfam" id="PF00999">
    <property type="entry name" value="Na_H_Exchanger"/>
    <property type="match status" value="1"/>
</dbReference>
<accession>A0ABT8HRD6</accession>
<evidence type="ECO:0000256" key="5">
    <source>
        <dbReference type="ARBA" id="ARBA00022475"/>
    </source>
</evidence>
<comment type="subcellular location">
    <subcellularLocation>
        <location evidence="1">Cell membrane</location>
        <topology evidence="1">Multi-pass membrane protein</topology>
    </subcellularLocation>
</comment>
<feature type="transmembrane region" description="Helical" evidence="12">
    <location>
        <begin position="94"/>
        <end position="116"/>
    </location>
</feature>
<evidence type="ECO:0000256" key="2">
    <source>
        <dbReference type="ARBA" id="ARBA00007367"/>
    </source>
</evidence>
<evidence type="ECO:0000313" key="14">
    <source>
        <dbReference type="EMBL" id="MDN4523323.1"/>
    </source>
</evidence>
<evidence type="ECO:0000256" key="10">
    <source>
        <dbReference type="ARBA" id="ARBA00023136"/>
    </source>
</evidence>
<dbReference type="RefSeq" id="WP_301164372.1">
    <property type="nucleotide sequence ID" value="NZ_JAUHTR010000001.1"/>
</dbReference>
<gene>
    <name evidence="14" type="ORF">QYB97_02515</name>
</gene>
<evidence type="ECO:0000256" key="9">
    <source>
        <dbReference type="ARBA" id="ARBA00023065"/>
    </source>
</evidence>
<feature type="transmembrane region" description="Helical" evidence="12">
    <location>
        <begin position="61"/>
        <end position="82"/>
    </location>
</feature>
<feature type="transmembrane region" description="Helical" evidence="12">
    <location>
        <begin position="226"/>
        <end position="242"/>
    </location>
</feature>
<evidence type="ECO:0000256" key="7">
    <source>
        <dbReference type="ARBA" id="ARBA00022989"/>
    </source>
</evidence>
<keyword evidence="9" id="KW-0406">Ion transport</keyword>
<feature type="transmembrane region" description="Helical" evidence="12">
    <location>
        <begin position="248"/>
        <end position="268"/>
    </location>
</feature>
<dbReference type="PANTHER" id="PTHR10110">
    <property type="entry name" value="SODIUM/HYDROGEN EXCHANGER"/>
    <property type="match status" value="1"/>
</dbReference>
<evidence type="ECO:0000256" key="1">
    <source>
        <dbReference type="ARBA" id="ARBA00004651"/>
    </source>
</evidence>
<evidence type="ECO:0000256" key="12">
    <source>
        <dbReference type="SAM" id="Phobius"/>
    </source>
</evidence>
<evidence type="ECO:0000313" key="15">
    <source>
        <dbReference type="Proteomes" id="UP001172721"/>
    </source>
</evidence>
<protein>
    <submittedName>
        <fullName evidence="14">Cation:proton antiporter</fullName>
    </submittedName>
</protein>
<evidence type="ECO:0000256" key="3">
    <source>
        <dbReference type="ARBA" id="ARBA00022448"/>
    </source>
</evidence>
<comment type="similarity">
    <text evidence="2">Belongs to the monovalent cation:proton antiporter 1 (CPA1) transporter (TC 2.A.36) family.</text>
</comment>